<dbReference type="KEGG" id="ptkz:JDV02_009466"/>
<name>A0A9Q8VG73_9HYPO</name>
<accession>A0A9Q8VG73</accession>
<sequence>MLEPTPMEWITVKTTLPAVPYPLLDGRPDIRTERLILRRTLESDLDGWHALRVQPEVMQWTSQGHPDPDVAWSREQMKKRLAPQGDAKYEFVICIAETGEMIGTGGCHMVVGELGWPVIGYMLRKEFWGKGYATELVRGFLEAWWALPRAEVELKVEKSSVSWRAGPDDNDNDNDNDDGGLVDECIVAVTLDSNTASQNVLRKCNLDLVKVWEEDDIRDPTQRAVLYAFAGRNPAAS</sequence>
<dbReference type="Pfam" id="PF13302">
    <property type="entry name" value="Acetyltransf_3"/>
    <property type="match status" value="1"/>
</dbReference>
<dbReference type="InterPro" id="IPR000182">
    <property type="entry name" value="GNAT_dom"/>
</dbReference>
<evidence type="ECO:0000313" key="2">
    <source>
        <dbReference type="EMBL" id="UNI23659.1"/>
    </source>
</evidence>
<dbReference type="AlphaFoldDB" id="A0A9Q8VG73"/>
<dbReference type="InterPro" id="IPR016181">
    <property type="entry name" value="Acyl_CoA_acyltransferase"/>
</dbReference>
<reference evidence="2" key="1">
    <citation type="submission" date="2021-11" db="EMBL/GenBank/DDBJ databases">
        <title>Purpureocillium_takamizusanense_genome.</title>
        <authorList>
            <person name="Nguyen N.-H."/>
        </authorList>
    </citation>
    <scope>NUCLEOTIDE SEQUENCE</scope>
    <source>
        <strain evidence="2">PT3</strain>
    </source>
</reference>
<evidence type="ECO:0000259" key="1">
    <source>
        <dbReference type="Pfam" id="PF13302"/>
    </source>
</evidence>
<protein>
    <recommendedName>
        <fullName evidence="1">N-acetyltransferase domain-containing protein</fullName>
    </recommendedName>
</protein>
<dbReference type="OrthoDB" id="4072826at2759"/>
<gene>
    <name evidence="2" type="ORF">JDV02_009466</name>
</gene>
<dbReference type="PANTHER" id="PTHR43792:SF1">
    <property type="entry name" value="N-ACETYLTRANSFERASE DOMAIN-CONTAINING PROTEIN"/>
    <property type="match status" value="1"/>
</dbReference>
<evidence type="ECO:0000313" key="3">
    <source>
        <dbReference type="Proteomes" id="UP000829364"/>
    </source>
</evidence>
<organism evidence="2 3">
    <name type="scientific">Purpureocillium takamizusanense</name>
    <dbReference type="NCBI Taxonomy" id="2060973"/>
    <lineage>
        <taxon>Eukaryota</taxon>
        <taxon>Fungi</taxon>
        <taxon>Dikarya</taxon>
        <taxon>Ascomycota</taxon>
        <taxon>Pezizomycotina</taxon>
        <taxon>Sordariomycetes</taxon>
        <taxon>Hypocreomycetidae</taxon>
        <taxon>Hypocreales</taxon>
        <taxon>Ophiocordycipitaceae</taxon>
        <taxon>Purpureocillium</taxon>
    </lineage>
</organism>
<dbReference type="EMBL" id="CP086362">
    <property type="protein sequence ID" value="UNI23659.1"/>
    <property type="molecule type" value="Genomic_DNA"/>
</dbReference>
<proteinExistence type="predicted"/>
<dbReference type="GO" id="GO:0016747">
    <property type="term" value="F:acyltransferase activity, transferring groups other than amino-acyl groups"/>
    <property type="evidence" value="ECO:0007669"/>
    <property type="project" value="InterPro"/>
</dbReference>
<dbReference type="Gene3D" id="3.40.630.30">
    <property type="match status" value="1"/>
</dbReference>
<dbReference type="GeneID" id="72071411"/>
<dbReference type="PANTHER" id="PTHR43792">
    <property type="entry name" value="GNAT FAMILY, PUTATIVE (AFU_ORTHOLOGUE AFUA_3G00765)-RELATED-RELATED"/>
    <property type="match status" value="1"/>
</dbReference>
<dbReference type="RefSeq" id="XP_047847140.1">
    <property type="nucleotide sequence ID" value="XM_047991130.1"/>
</dbReference>
<dbReference type="InterPro" id="IPR051531">
    <property type="entry name" value="N-acetyltransferase"/>
</dbReference>
<feature type="domain" description="N-acetyltransferase" evidence="1">
    <location>
        <begin position="34"/>
        <end position="204"/>
    </location>
</feature>
<dbReference type="Proteomes" id="UP000829364">
    <property type="component" value="Chromosome 9"/>
</dbReference>
<dbReference type="SUPFAM" id="SSF55729">
    <property type="entry name" value="Acyl-CoA N-acyltransferases (Nat)"/>
    <property type="match status" value="1"/>
</dbReference>
<keyword evidence="3" id="KW-1185">Reference proteome</keyword>